<organism evidence="2 3">
    <name type="scientific">Aurantimonas aggregata</name>
    <dbReference type="NCBI Taxonomy" id="2047720"/>
    <lineage>
        <taxon>Bacteria</taxon>
        <taxon>Pseudomonadati</taxon>
        <taxon>Pseudomonadota</taxon>
        <taxon>Alphaproteobacteria</taxon>
        <taxon>Hyphomicrobiales</taxon>
        <taxon>Aurantimonadaceae</taxon>
        <taxon>Aurantimonas</taxon>
    </lineage>
</organism>
<keyword evidence="3" id="KW-1185">Reference proteome</keyword>
<comment type="caution">
    <text evidence="2">The sequence shown here is derived from an EMBL/GenBank/DDBJ whole genome shotgun (WGS) entry which is preliminary data.</text>
</comment>
<gene>
    <name evidence="2" type="ORF">GTW51_15405</name>
</gene>
<dbReference type="InterPro" id="IPR019401">
    <property type="entry name" value="Znf_CHCC"/>
</dbReference>
<name>A0A6L9MJT3_9HYPH</name>
<dbReference type="GO" id="GO:0008270">
    <property type="term" value="F:zinc ion binding"/>
    <property type="evidence" value="ECO:0007669"/>
    <property type="project" value="UniProtKB-KW"/>
</dbReference>
<keyword evidence="2" id="KW-0479">Metal-binding</keyword>
<keyword evidence="2" id="KW-0863">Zinc-finger</keyword>
<proteinExistence type="predicted"/>
<dbReference type="Pfam" id="PF10276">
    <property type="entry name" value="zf-CHCC"/>
    <property type="match status" value="1"/>
</dbReference>
<protein>
    <submittedName>
        <fullName evidence="2">Zinc-finger domain-containing protein</fullName>
    </submittedName>
</protein>
<accession>A0A6L9MJT3</accession>
<evidence type="ECO:0000313" key="3">
    <source>
        <dbReference type="Proteomes" id="UP000476332"/>
    </source>
</evidence>
<dbReference type="EMBL" id="JAAAMJ010000012">
    <property type="protein sequence ID" value="NDV88087.1"/>
    <property type="molecule type" value="Genomic_DNA"/>
</dbReference>
<keyword evidence="2" id="KW-0862">Zinc</keyword>
<evidence type="ECO:0000259" key="1">
    <source>
        <dbReference type="Pfam" id="PF10276"/>
    </source>
</evidence>
<dbReference type="Gene3D" id="2.60.260.40">
    <property type="entry name" value="q5lls5 like domains"/>
    <property type="match status" value="1"/>
</dbReference>
<sequence>MAGHRIPHFQNDVGADMIEIGVTEFMCCGATPPYDHPHVYLDMGDEREIVCGYCSTLYRYDGTLTPEETRPVGCRLVEVAA</sequence>
<dbReference type="AlphaFoldDB" id="A0A6L9MJT3"/>
<dbReference type="RefSeq" id="WP_163044912.1">
    <property type="nucleotide sequence ID" value="NZ_JAAAMJ010000012.1"/>
</dbReference>
<reference evidence="2 3" key="1">
    <citation type="submission" date="2020-01" db="EMBL/GenBank/DDBJ databases">
        <title>Genomes of bacteria type strains.</title>
        <authorList>
            <person name="Chen J."/>
            <person name="Zhu S."/>
            <person name="Chen J."/>
        </authorList>
    </citation>
    <scope>NUCLEOTIDE SEQUENCE [LARGE SCALE GENOMIC DNA]</scope>
    <source>
        <strain evidence="2 3">KCTC 52919</strain>
    </source>
</reference>
<evidence type="ECO:0000313" key="2">
    <source>
        <dbReference type="EMBL" id="NDV88087.1"/>
    </source>
</evidence>
<feature type="domain" description="Zinc finger CHCC-type" evidence="1">
    <location>
        <begin position="24"/>
        <end position="58"/>
    </location>
</feature>
<dbReference type="Proteomes" id="UP000476332">
    <property type="component" value="Unassembled WGS sequence"/>
</dbReference>